<name>V4PHZ1_9CAUL</name>
<sequence>MAGTKTLTEHRDQSPDGRATSRIEKSFEIAGNFRNALGPFLERALGYLFTVVSGSIGIYMAVADQPATAAAAIDRLTRIADWLIVGAFCMSIYIICQDIVSTWRRSKMVDLQNRVDELERVLAQKKSVEAKVAERFKTLERLRSEFDAYLMNVSDRTSQTIKKAISEEEKRELLLLGKTNAEALTKELGAHLEKVCLIAVEIINEIKGVSQYDTVAVNIKVFAGSAARPIYTPIVRVGRNAQLRLDHDRNIDRTQRRGCLVKSHYCYRKLFYEETGSRPFFVVPDREQLSKNINDVYSHPNDTDDHFYRSSIVTPIKGPLPSRYIKTKTPYTELLTADGAYKGLICVDHSQPRFFNDVGDNNPEVSVMQHFASHVYNVLKAFEVVLSLNVDIEEKPGAPAKKS</sequence>
<keyword evidence="1" id="KW-1133">Transmembrane helix</keyword>
<proteinExistence type="predicted"/>
<protein>
    <submittedName>
        <fullName evidence="2">Uncharacterized protein</fullName>
    </submittedName>
</protein>
<feature type="transmembrane region" description="Helical" evidence="1">
    <location>
        <begin position="82"/>
        <end position="100"/>
    </location>
</feature>
<dbReference type="EMBL" id="AWGB01000062">
    <property type="protein sequence ID" value="ESQ84990.1"/>
    <property type="molecule type" value="Genomic_DNA"/>
</dbReference>
<reference evidence="2 3" key="1">
    <citation type="journal article" date="2014" name="Nature">
        <title>Sequential evolution of bacterial morphology by co-option of a developmental regulator.</title>
        <authorList>
            <person name="Jiang C."/>
            <person name="Brown P.J."/>
            <person name="Ducret A."/>
            <person name="Brun Y.V."/>
        </authorList>
    </citation>
    <scope>NUCLEOTIDE SEQUENCE [LARGE SCALE GENOMIC DNA]</scope>
    <source>
        <strain evidence="2 3">DSM 16100</strain>
    </source>
</reference>
<keyword evidence="3" id="KW-1185">Reference proteome</keyword>
<comment type="caution">
    <text evidence="2">The sequence shown here is derived from an EMBL/GenBank/DDBJ whole genome shotgun (WGS) entry which is preliminary data.</text>
</comment>
<evidence type="ECO:0000313" key="2">
    <source>
        <dbReference type="EMBL" id="ESQ84990.1"/>
    </source>
</evidence>
<keyword evidence="1" id="KW-0812">Transmembrane</keyword>
<evidence type="ECO:0000256" key="1">
    <source>
        <dbReference type="SAM" id="Phobius"/>
    </source>
</evidence>
<organism evidence="2 3">
    <name type="scientific">Asticcacaulis benevestitus DSM 16100 = ATCC BAA-896</name>
    <dbReference type="NCBI Taxonomy" id="1121022"/>
    <lineage>
        <taxon>Bacteria</taxon>
        <taxon>Pseudomonadati</taxon>
        <taxon>Pseudomonadota</taxon>
        <taxon>Alphaproteobacteria</taxon>
        <taxon>Caulobacterales</taxon>
        <taxon>Caulobacteraceae</taxon>
        <taxon>Asticcacaulis</taxon>
    </lineage>
</organism>
<dbReference type="Proteomes" id="UP000017837">
    <property type="component" value="Unassembled WGS sequence"/>
</dbReference>
<accession>V4PHZ1</accession>
<feature type="transmembrane region" description="Helical" evidence="1">
    <location>
        <begin position="44"/>
        <end position="62"/>
    </location>
</feature>
<dbReference type="RefSeq" id="WP_018083650.1">
    <property type="nucleotide sequence ID" value="NZ_AQWM01000038.1"/>
</dbReference>
<keyword evidence="1" id="KW-0472">Membrane</keyword>
<gene>
    <name evidence="2" type="ORF">ABENE_19430</name>
</gene>
<dbReference type="AlphaFoldDB" id="V4PHZ1"/>
<dbReference type="PATRIC" id="fig|1121022.4.peg.3980"/>
<dbReference type="STRING" id="1121022.GCA_000376105_03967"/>
<evidence type="ECO:0000313" key="3">
    <source>
        <dbReference type="Proteomes" id="UP000017837"/>
    </source>
</evidence>